<feature type="region of interest" description="Disordered" evidence="1">
    <location>
        <begin position="1"/>
        <end position="24"/>
    </location>
</feature>
<dbReference type="AlphaFoldDB" id="A0AAJ8E1E4"/>
<protein>
    <submittedName>
        <fullName evidence="2">Uncharacterized protein</fullName>
    </submittedName>
</protein>
<organism evidence="2">
    <name type="scientific">Aspergillus niger</name>
    <dbReference type="NCBI Taxonomy" id="5061"/>
    <lineage>
        <taxon>Eukaryota</taxon>
        <taxon>Fungi</taxon>
        <taxon>Dikarya</taxon>
        <taxon>Ascomycota</taxon>
        <taxon>Pezizomycotina</taxon>
        <taxon>Eurotiomycetes</taxon>
        <taxon>Eurotiomycetidae</taxon>
        <taxon>Eurotiales</taxon>
        <taxon>Aspergillaceae</taxon>
        <taxon>Aspergillus</taxon>
        <taxon>Aspergillus subgen. Circumdati</taxon>
    </lineage>
</organism>
<reference evidence="2" key="1">
    <citation type="submission" date="2025-02" db="EMBL/GenBank/DDBJ databases">
        <authorList>
            <consortium name="NCBI Genome Project"/>
        </authorList>
    </citation>
    <scope>NUCLEOTIDE SEQUENCE</scope>
</reference>
<dbReference type="GeneID" id="84591565"/>
<proteinExistence type="predicted"/>
<reference evidence="2" key="2">
    <citation type="submission" date="2025-08" db="UniProtKB">
        <authorList>
            <consortium name="RefSeq"/>
        </authorList>
    </citation>
    <scope>IDENTIFICATION</scope>
</reference>
<dbReference type="VEuPathDB" id="FungiDB:An08g00230"/>
<accession>A0AAJ8E1E4</accession>
<gene>
    <name evidence="2" type="ORF">An08g00230</name>
</gene>
<dbReference type="KEGG" id="ang:An08g00230"/>
<evidence type="ECO:0000313" key="2">
    <source>
        <dbReference type="RefSeq" id="XP_059603858.1"/>
    </source>
</evidence>
<evidence type="ECO:0000256" key="1">
    <source>
        <dbReference type="SAM" id="MobiDB-lite"/>
    </source>
</evidence>
<dbReference type="RefSeq" id="XP_059603858.1">
    <property type="nucleotide sequence ID" value="XM_059748772.1"/>
</dbReference>
<name>A0AAJ8E1E4_ASPNG</name>
<sequence length="44" mass="4674">MSSSGAGFGFPLAPAPSSPPVKYHTTVIHYTTPENGRKLNKTTK</sequence>